<dbReference type="AlphaFoldDB" id="A0A316CM13"/>
<accession>A0A316CM13</accession>
<dbReference type="EMBL" id="QGGG01000010">
    <property type="protein sequence ID" value="PWJ81475.1"/>
    <property type="molecule type" value="Genomic_DNA"/>
</dbReference>
<reference evidence="1 2" key="1">
    <citation type="submission" date="2018-05" db="EMBL/GenBank/DDBJ databases">
        <title>Genomic Encyclopedia of Type Strains, Phase IV (KMG-IV): sequencing the most valuable type-strain genomes for metagenomic binning, comparative biology and taxonomic classification.</title>
        <authorList>
            <person name="Goeker M."/>
        </authorList>
    </citation>
    <scope>NUCLEOTIDE SEQUENCE [LARGE SCALE GENOMIC DNA]</scope>
    <source>
        <strain evidence="1 2">DSM 6986</strain>
    </source>
</reference>
<sequence>MSIVLPKVDYQRGRPRLNDPVSMSRYGNRAISFIQNGDKYWTADIETRPLYDDELAAIEAWLARARNGMETVIYTPIGKQRLPRAYWDDPNSLIPAKNGTLNTITNGTQLSVSGVAAGLSLTDGDLLSLTTGAYHSLHRVMADAAAAGTSLTVAVDPPVMSYISAGATVTFKEPKMNARVVPGSVDVGDGVLPTAKFQLIEVPR</sequence>
<keyword evidence="2" id="KW-1185">Reference proteome</keyword>
<dbReference type="OrthoDB" id="8439956at2"/>
<comment type="caution">
    <text evidence="1">The sequence shown here is derived from an EMBL/GenBank/DDBJ whole genome shotgun (WGS) entry which is preliminary data.</text>
</comment>
<dbReference type="Proteomes" id="UP000245396">
    <property type="component" value="Unassembled WGS sequence"/>
</dbReference>
<dbReference type="RefSeq" id="WP_109613453.1">
    <property type="nucleotide sequence ID" value="NZ_QGGG01000010.1"/>
</dbReference>
<evidence type="ECO:0000313" key="2">
    <source>
        <dbReference type="Proteomes" id="UP000245396"/>
    </source>
</evidence>
<organism evidence="1 2">
    <name type="scientific">Pseudaminobacter salicylatoxidans</name>
    <dbReference type="NCBI Taxonomy" id="93369"/>
    <lineage>
        <taxon>Bacteria</taxon>
        <taxon>Pseudomonadati</taxon>
        <taxon>Pseudomonadota</taxon>
        <taxon>Alphaproteobacteria</taxon>
        <taxon>Hyphomicrobiales</taxon>
        <taxon>Phyllobacteriaceae</taxon>
        <taxon>Pseudaminobacter</taxon>
    </lineage>
</organism>
<evidence type="ECO:0000313" key="1">
    <source>
        <dbReference type="EMBL" id="PWJ81475.1"/>
    </source>
</evidence>
<gene>
    <name evidence="1" type="ORF">C7441_1106</name>
</gene>
<proteinExistence type="predicted"/>
<name>A0A316CM13_PSESE</name>
<protein>
    <submittedName>
        <fullName evidence="1">Uncharacterized protein</fullName>
    </submittedName>
</protein>